<comment type="subcellular location">
    <subcellularLocation>
        <location evidence="1">Endomembrane system</location>
        <topology evidence="1">Multi-pass membrane protein</topology>
    </subcellularLocation>
</comment>
<keyword evidence="7" id="KW-1185">Reference proteome</keyword>
<evidence type="ECO:0000256" key="2">
    <source>
        <dbReference type="ARBA" id="ARBA00022692"/>
    </source>
</evidence>
<dbReference type="FunCoup" id="A0A2I4F1P3">
    <property type="interactions" value="236"/>
</dbReference>
<evidence type="ECO:0000256" key="1">
    <source>
        <dbReference type="ARBA" id="ARBA00004127"/>
    </source>
</evidence>
<dbReference type="Pfam" id="PF06749">
    <property type="entry name" value="DUF1218"/>
    <property type="match status" value="1"/>
</dbReference>
<dbReference type="GeneID" id="108994707"/>
<keyword evidence="3" id="KW-0732">Signal</keyword>
<evidence type="ECO:0000313" key="8">
    <source>
        <dbReference type="RefSeq" id="XP_018825569.1"/>
    </source>
</evidence>
<reference evidence="8" key="1">
    <citation type="submission" date="2025-08" db="UniProtKB">
        <authorList>
            <consortium name="RefSeq"/>
        </authorList>
    </citation>
    <scope>IDENTIFICATION</scope>
    <source>
        <tissue evidence="8">Leaves</tissue>
    </source>
</reference>
<dbReference type="STRING" id="51240.A0A2I4F1P3"/>
<name>A0A2I4F1P3_JUGRE</name>
<dbReference type="Gramene" id="Jr12_10630_p1">
    <property type="protein sequence ID" value="cds.Jr12_10630_p1"/>
    <property type="gene ID" value="Jr12_10630"/>
</dbReference>
<evidence type="ECO:0000256" key="5">
    <source>
        <dbReference type="ARBA" id="ARBA00023136"/>
    </source>
</evidence>
<dbReference type="Proteomes" id="UP000235220">
    <property type="component" value="Chromosome 12"/>
</dbReference>
<evidence type="ECO:0000256" key="4">
    <source>
        <dbReference type="ARBA" id="ARBA00022989"/>
    </source>
</evidence>
<protein>
    <submittedName>
        <fullName evidence="8">Uncharacterized protein LOC108994707</fullName>
    </submittedName>
</protein>
<evidence type="ECO:0000256" key="3">
    <source>
        <dbReference type="ARBA" id="ARBA00022729"/>
    </source>
</evidence>
<dbReference type="OrthoDB" id="1861835at2759"/>
<sequence length="265" mass="28841">MVVTHADLEPSRRSTELGSKTGAFLVVLTILCGLLCFVLCLVAEALRSEVAWVGTGNRGNKGKYECIYSGSGKTPLLCAAAAFVVLAISMVVEHAYMLIAVTKSPRSTLVARDPDSAPPKSLTWLAGFFFVSTWICFSIAEILLLIGLSVESGHLKNWNRPSPSCLVIREGLFSAAGVFSLATVFLAASLYLTALRAETISQELQNVRREVLETSILYASPPRSPRHQLTSMARENPITTQNHTIQPPSLVFPWAFTFSKHSNLV</sequence>
<proteinExistence type="inferred from homology"/>
<gene>
    <name evidence="8" type="primary">LOC108994707</name>
</gene>
<dbReference type="KEGG" id="jre:108994707"/>
<keyword evidence="2" id="KW-0812">Transmembrane</keyword>
<dbReference type="GO" id="GO:0012505">
    <property type="term" value="C:endomembrane system"/>
    <property type="evidence" value="ECO:0007669"/>
    <property type="project" value="UniProtKB-SubCell"/>
</dbReference>
<comment type="similarity">
    <text evidence="6">Belongs to the DESIGUAL family.</text>
</comment>
<dbReference type="AlphaFoldDB" id="A0A2I4F1P3"/>
<evidence type="ECO:0000313" key="7">
    <source>
        <dbReference type="Proteomes" id="UP000235220"/>
    </source>
</evidence>
<organism evidence="7 8">
    <name type="scientific">Juglans regia</name>
    <name type="common">English walnut</name>
    <dbReference type="NCBI Taxonomy" id="51240"/>
    <lineage>
        <taxon>Eukaryota</taxon>
        <taxon>Viridiplantae</taxon>
        <taxon>Streptophyta</taxon>
        <taxon>Embryophyta</taxon>
        <taxon>Tracheophyta</taxon>
        <taxon>Spermatophyta</taxon>
        <taxon>Magnoliopsida</taxon>
        <taxon>eudicotyledons</taxon>
        <taxon>Gunneridae</taxon>
        <taxon>Pentapetalae</taxon>
        <taxon>rosids</taxon>
        <taxon>fabids</taxon>
        <taxon>Fagales</taxon>
        <taxon>Juglandaceae</taxon>
        <taxon>Juglans</taxon>
    </lineage>
</organism>
<keyword evidence="4" id="KW-1133">Transmembrane helix</keyword>
<dbReference type="InterPro" id="IPR052222">
    <property type="entry name" value="DESIGUAL"/>
</dbReference>
<accession>A0A2I4F1P3</accession>
<evidence type="ECO:0000256" key="6">
    <source>
        <dbReference type="ARBA" id="ARBA00029467"/>
    </source>
</evidence>
<keyword evidence="5" id="KW-0472">Membrane</keyword>
<dbReference type="InterPro" id="IPR009606">
    <property type="entry name" value="DEAL/Modifying_wall_lignin1/2"/>
</dbReference>
<dbReference type="PANTHER" id="PTHR31769">
    <property type="entry name" value="OS07G0462200 PROTEIN-RELATED"/>
    <property type="match status" value="1"/>
</dbReference>
<dbReference type="RefSeq" id="XP_018825569.1">
    <property type="nucleotide sequence ID" value="XM_018970024.2"/>
</dbReference>